<reference evidence="5 6" key="1">
    <citation type="submission" date="2016-07" db="EMBL/GenBank/DDBJ databases">
        <title>Pervasive Adenine N6-methylation of Active Genes in Fungi.</title>
        <authorList>
            <consortium name="DOE Joint Genome Institute"/>
            <person name="Mondo S.J."/>
            <person name="Dannebaum R.O."/>
            <person name="Kuo R.C."/>
            <person name="Labutti K."/>
            <person name="Haridas S."/>
            <person name="Kuo A."/>
            <person name="Salamov A."/>
            <person name="Ahrendt S.R."/>
            <person name="Lipzen A."/>
            <person name="Sullivan W."/>
            <person name="Andreopoulos W.B."/>
            <person name="Clum A."/>
            <person name="Lindquist E."/>
            <person name="Daum C."/>
            <person name="Ramamoorthy G.K."/>
            <person name="Gryganskyi A."/>
            <person name="Culley D."/>
            <person name="Magnuson J.K."/>
            <person name="James T.Y."/>
            <person name="O'Malley M.A."/>
            <person name="Stajich J.E."/>
            <person name="Spatafora J.W."/>
            <person name="Visel A."/>
            <person name="Grigoriev I.V."/>
        </authorList>
    </citation>
    <scope>NUCLEOTIDE SEQUENCE [LARGE SCALE GENOMIC DNA]</scope>
    <source>
        <strain evidence="5 6">62-1032</strain>
    </source>
</reference>
<dbReference type="OrthoDB" id="9970124at2759"/>
<feature type="domain" description="NodB homology" evidence="4">
    <location>
        <begin position="75"/>
        <end position="304"/>
    </location>
</feature>
<dbReference type="GO" id="GO:0016810">
    <property type="term" value="F:hydrolase activity, acting on carbon-nitrogen (but not peptide) bonds"/>
    <property type="evidence" value="ECO:0007669"/>
    <property type="project" value="InterPro"/>
</dbReference>
<protein>
    <recommendedName>
        <fullName evidence="4">NodB homology domain-containing protein</fullName>
    </recommendedName>
</protein>
<dbReference type="PANTHER" id="PTHR43123">
    <property type="entry name" value="POLYSACCHARIDE DEACETYLASE-RELATED"/>
    <property type="match status" value="1"/>
</dbReference>
<dbReference type="Pfam" id="PF01522">
    <property type="entry name" value="Polysacc_deac_1"/>
    <property type="match status" value="1"/>
</dbReference>
<dbReference type="STRING" id="106004.A0A1Y2FG55"/>
<dbReference type="EMBL" id="MCGR01000020">
    <property type="protein sequence ID" value="ORY82930.1"/>
    <property type="molecule type" value="Genomic_DNA"/>
</dbReference>
<proteinExistence type="predicted"/>
<keyword evidence="6" id="KW-1185">Reference proteome</keyword>
<dbReference type="GO" id="GO:0005975">
    <property type="term" value="P:carbohydrate metabolic process"/>
    <property type="evidence" value="ECO:0007669"/>
    <property type="project" value="InterPro"/>
</dbReference>
<dbReference type="SUPFAM" id="SSF88713">
    <property type="entry name" value="Glycoside hydrolase/deacetylase"/>
    <property type="match status" value="1"/>
</dbReference>
<evidence type="ECO:0000313" key="5">
    <source>
        <dbReference type="EMBL" id="ORY82930.1"/>
    </source>
</evidence>
<name>A0A1Y2FG55_9BASI</name>
<evidence type="ECO:0000259" key="4">
    <source>
        <dbReference type="PROSITE" id="PS51677"/>
    </source>
</evidence>
<keyword evidence="2" id="KW-0472">Membrane</keyword>
<dbReference type="Proteomes" id="UP000193467">
    <property type="component" value="Unassembled WGS sequence"/>
</dbReference>
<comment type="subcellular location">
    <subcellularLocation>
        <location evidence="1">Cell membrane</location>
        <topology evidence="1">Lipid-anchor</topology>
        <topology evidence="1">GPI-anchor</topology>
    </subcellularLocation>
</comment>
<evidence type="ECO:0000313" key="6">
    <source>
        <dbReference type="Proteomes" id="UP000193467"/>
    </source>
</evidence>
<keyword evidence="2" id="KW-0325">Glycoprotein</keyword>
<organism evidence="5 6">
    <name type="scientific">Leucosporidium creatinivorum</name>
    <dbReference type="NCBI Taxonomy" id="106004"/>
    <lineage>
        <taxon>Eukaryota</taxon>
        <taxon>Fungi</taxon>
        <taxon>Dikarya</taxon>
        <taxon>Basidiomycota</taxon>
        <taxon>Pucciniomycotina</taxon>
        <taxon>Microbotryomycetes</taxon>
        <taxon>Leucosporidiales</taxon>
        <taxon>Leucosporidium</taxon>
    </lineage>
</organism>
<evidence type="ECO:0000256" key="1">
    <source>
        <dbReference type="ARBA" id="ARBA00004609"/>
    </source>
</evidence>
<dbReference type="PANTHER" id="PTHR43123:SF1">
    <property type="entry name" value="POLYSACCHARIDE DEACETYLASE-RELATED"/>
    <property type="match status" value="1"/>
</dbReference>
<dbReference type="AlphaFoldDB" id="A0A1Y2FG55"/>
<evidence type="ECO:0000256" key="2">
    <source>
        <dbReference type="ARBA" id="ARBA00022622"/>
    </source>
</evidence>
<keyword evidence="2" id="KW-0336">GPI-anchor</keyword>
<evidence type="ECO:0000256" key="3">
    <source>
        <dbReference type="ARBA" id="ARBA00023288"/>
    </source>
</evidence>
<accession>A0A1Y2FG55</accession>
<dbReference type="InParanoid" id="A0A1Y2FG55"/>
<dbReference type="InterPro" id="IPR002509">
    <property type="entry name" value="NODB_dom"/>
</dbReference>
<sequence length="323" mass="36833">MSDTTNFDSWMKRDFIGYGPNPPNPNWPNGAKICVNFVLNHEEGGERSVEDGDTEAETVLHEFGPLVAVPGARDPATETQFEYGSRVGVWRIMRLFKKHNIPITFYAVARAFERNPEVAKYAEENGHEVASHCYKWRPYTGLTADEEEEYIRKAVLSFQKTSPSGKVPVGWYYGRPSARSAPLVAKVYRELGHELLYWADTYADDLPYWTEMPGGKPDEGLVMAPYTLDNNDFKMWLGQVGSDDAFAQHCIDSFTTVRDEAIEDGKVGYITVALHSRWIGRPGRFQALKRIVEHFASFDDVWFATKEQTCRHFAKEIPYVPKK</sequence>
<dbReference type="InterPro" id="IPR011330">
    <property type="entry name" value="Glyco_hydro/deAcase_b/a-brl"/>
</dbReference>
<dbReference type="PROSITE" id="PS51677">
    <property type="entry name" value="NODB"/>
    <property type="match status" value="1"/>
</dbReference>
<dbReference type="GO" id="GO:0098552">
    <property type="term" value="C:side of membrane"/>
    <property type="evidence" value="ECO:0007669"/>
    <property type="project" value="UniProtKB-KW"/>
</dbReference>
<comment type="caution">
    <text evidence="5">The sequence shown here is derived from an EMBL/GenBank/DDBJ whole genome shotgun (WGS) entry which is preliminary data.</text>
</comment>
<dbReference type="GO" id="GO:0005886">
    <property type="term" value="C:plasma membrane"/>
    <property type="evidence" value="ECO:0007669"/>
    <property type="project" value="UniProtKB-SubCell"/>
</dbReference>
<dbReference type="Gene3D" id="3.20.20.370">
    <property type="entry name" value="Glycoside hydrolase/deacetylase"/>
    <property type="match status" value="1"/>
</dbReference>
<keyword evidence="3" id="KW-0449">Lipoprotein</keyword>
<gene>
    <name evidence="5" type="ORF">BCR35DRAFT_331305</name>
</gene>